<evidence type="ECO:0000256" key="2">
    <source>
        <dbReference type="PROSITE-ProRule" id="PRU00169"/>
    </source>
</evidence>
<keyword evidence="5" id="KW-1185">Reference proteome</keyword>
<proteinExistence type="predicted"/>
<dbReference type="Pfam" id="PF00072">
    <property type="entry name" value="Response_reg"/>
    <property type="match status" value="1"/>
</dbReference>
<feature type="modified residue" description="4-aspartylphosphate" evidence="2">
    <location>
        <position position="55"/>
    </location>
</feature>
<dbReference type="SMART" id="SM00448">
    <property type="entry name" value="REC"/>
    <property type="match status" value="1"/>
</dbReference>
<dbReference type="Proteomes" id="UP000626210">
    <property type="component" value="Unassembled WGS sequence"/>
</dbReference>
<dbReference type="EMBL" id="BMYK01000008">
    <property type="protein sequence ID" value="GHC84989.1"/>
    <property type="molecule type" value="Genomic_DNA"/>
</dbReference>
<protein>
    <recommendedName>
        <fullName evidence="3">Response regulatory domain-containing protein</fullName>
    </recommendedName>
</protein>
<dbReference type="InterPro" id="IPR011006">
    <property type="entry name" value="CheY-like_superfamily"/>
</dbReference>
<reference evidence="5" key="1">
    <citation type="journal article" date="2019" name="Int. J. Syst. Evol. Microbiol.">
        <title>The Global Catalogue of Microorganisms (GCM) 10K type strain sequencing project: providing services to taxonomists for standard genome sequencing and annotation.</title>
        <authorList>
            <consortium name="The Broad Institute Genomics Platform"/>
            <consortium name="The Broad Institute Genome Sequencing Center for Infectious Disease"/>
            <person name="Wu L."/>
            <person name="Ma J."/>
        </authorList>
    </citation>
    <scope>NUCLEOTIDE SEQUENCE [LARGE SCALE GENOMIC DNA]</scope>
    <source>
        <strain evidence="5">KCTC 23314</strain>
    </source>
</reference>
<accession>A0ABQ3G3X6</accession>
<sequence>MVVRVFLVEDNPTIRDGLMETLSELLDVRWAGWAPDEAGAIASMRAVPWDIALVDLFLEAGSGIGVARAFESRGAAKLFVLTNYATPDMRERCTEAGVDAVFDKSVELDALLAAIEDVDAAGDP</sequence>
<evidence type="ECO:0000259" key="3">
    <source>
        <dbReference type="PROSITE" id="PS50110"/>
    </source>
</evidence>
<keyword evidence="1 2" id="KW-0597">Phosphoprotein</keyword>
<dbReference type="RefSeq" id="WP_189687728.1">
    <property type="nucleotide sequence ID" value="NZ_BMYK01000008.1"/>
</dbReference>
<dbReference type="InterPro" id="IPR001789">
    <property type="entry name" value="Sig_transdc_resp-reg_receiver"/>
</dbReference>
<evidence type="ECO:0000256" key="1">
    <source>
        <dbReference type="ARBA" id="ARBA00022553"/>
    </source>
</evidence>
<dbReference type="PANTHER" id="PTHR44591:SF3">
    <property type="entry name" value="RESPONSE REGULATORY DOMAIN-CONTAINING PROTEIN"/>
    <property type="match status" value="1"/>
</dbReference>
<organism evidence="4 5">
    <name type="scientific">Pseudorhodoferax aquiterrae</name>
    <dbReference type="NCBI Taxonomy" id="747304"/>
    <lineage>
        <taxon>Bacteria</taxon>
        <taxon>Pseudomonadati</taxon>
        <taxon>Pseudomonadota</taxon>
        <taxon>Betaproteobacteria</taxon>
        <taxon>Burkholderiales</taxon>
        <taxon>Comamonadaceae</taxon>
    </lineage>
</organism>
<dbReference type="PROSITE" id="PS50110">
    <property type="entry name" value="RESPONSE_REGULATORY"/>
    <property type="match status" value="1"/>
</dbReference>
<gene>
    <name evidence="4" type="ORF">GCM10007320_29620</name>
</gene>
<dbReference type="Gene3D" id="3.40.50.2300">
    <property type="match status" value="1"/>
</dbReference>
<dbReference type="InterPro" id="IPR050595">
    <property type="entry name" value="Bact_response_regulator"/>
</dbReference>
<comment type="caution">
    <text evidence="4">The sequence shown here is derived from an EMBL/GenBank/DDBJ whole genome shotgun (WGS) entry which is preliminary data.</text>
</comment>
<evidence type="ECO:0000313" key="4">
    <source>
        <dbReference type="EMBL" id="GHC84989.1"/>
    </source>
</evidence>
<dbReference type="PANTHER" id="PTHR44591">
    <property type="entry name" value="STRESS RESPONSE REGULATOR PROTEIN 1"/>
    <property type="match status" value="1"/>
</dbReference>
<name>A0ABQ3G3X6_9BURK</name>
<evidence type="ECO:0000313" key="5">
    <source>
        <dbReference type="Proteomes" id="UP000626210"/>
    </source>
</evidence>
<dbReference type="SUPFAM" id="SSF52172">
    <property type="entry name" value="CheY-like"/>
    <property type="match status" value="1"/>
</dbReference>
<feature type="domain" description="Response regulatory" evidence="3">
    <location>
        <begin position="4"/>
        <end position="119"/>
    </location>
</feature>